<evidence type="ECO:0000259" key="1">
    <source>
        <dbReference type="PROSITE" id="PS51462"/>
    </source>
</evidence>
<dbReference type="PANTHER" id="PTHR13622">
    <property type="entry name" value="THIAMIN PYROPHOSPHOKINASE"/>
    <property type="match status" value="1"/>
</dbReference>
<comment type="caution">
    <text evidence="2">The sequence shown here is derived from an EMBL/GenBank/DDBJ whole genome shotgun (WGS) entry which is preliminary data.</text>
</comment>
<dbReference type="AlphaFoldDB" id="A0A8H4IMJ0"/>
<evidence type="ECO:0000313" key="3">
    <source>
        <dbReference type="Proteomes" id="UP000572817"/>
    </source>
</evidence>
<dbReference type="FunFam" id="3.90.79.10:FF:000019">
    <property type="entry name" value="Thiamin pyrophosphokinase, putative"/>
    <property type="match status" value="1"/>
</dbReference>
<dbReference type="InterPro" id="IPR031804">
    <property type="entry name" value="DUF4743"/>
</dbReference>
<name>A0A8H4IMJ0_9PEZI</name>
<dbReference type="CDD" id="cd03676">
    <property type="entry name" value="NUDIX_Tnr3_like"/>
    <property type="match status" value="1"/>
</dbReference>
<dbReference type="EMBL" id="WWBZ02000062">
    <property type="protein sequence ID" value="KAF4303082.1"/>
    <property type="molecule type" value="Genomic_DNA"/>
</dbReference>
<feature type="domain" description="Nudix hydrolase" evidence="1">
    <location>
        <begin position="153"/>
        <end position="303"/>
    </location>
</feature>
<keyword evidence="3" id="KW-1185">Reference proteome</keyword>
<accession>A0A8H4IMJ0</accession>
<organism evidence="2 3">
    <name type="scientific">Botryosphaeria dothidea</name>
    <dbReference type="NCBI Taxonomy" id="55169"/>
    <lineage>
        <taxon>Eukaryota</taxon>
        <taxon>Fungi</taxon>
        <taxon>Dikarya</taxon>
        <taxon>Ascomycota</taxon>
        <taxon>Pezizomycotina</taxon>
        <taxon>Dothideomycetes</taxon>
        <taxon>Dothideomycetes incertae sedis</taxon>
        <taxon>Botryosphaeriales</taxon>
        <taxon>Botryosphaeriaceae</taxon>
        <taxon>Botryosphaeria</taxon>
    </lineage>
</organism>
<gene>
    <name evidence="2" type="ORF">GTA08_BOTSDO08796</name>
</gene>
<dbReference type="Proteomes" id="UP000572817">
    <property type="component" value="Unassembled WGS sequence"/>
</dbReference>
<dbReference type="Pfam" id="PF15916">
    <property type="entry name" value="DUF4743"/>
    <property type="match status" value="1"/>
</dbReference>
<dbReference type="InterPro" id="IPR000086">
    <property type="entry name" value="NUDIX_hydrolase_dom"/>
</dbReference>
<dbReference type="SUPFAM" id="SSF55811">
    <property type="entry name" value="Nudix"/>
    <property type="match status" value="1"/>
</dbReference>
<dbReference type="GO" id="GO:0044715">
    <property type="term" value="F:8-oxo-dGDP phosphatase activity"/>
    <property type="evidence" value="ECO:0007669"/>
    <property type="project" value="TreeGrafter"/>
</dbReference>
<dbReference type="InterPro" id="IPR015797">
    <property type="entry name" value="NUDIX_hydrolase-like_dom_sf"/>
</dbReference>
<dbReference type="OrthoDB" id="10261522at2759"/>
<reference evidence="2" key="1">
    <citation type="submission" date="2020-04" db="EMBL/GenBank/DDBJ databases">
        <title>Genome Assembly and Annotation of Botryosphaeria dothidea sdau 11-99, a Latent Pathogen of Apple Fruit Ring Rot in China.</title>
        <authorList>
            <person name="Yu C."/>
            <person name="Diao Y."/>
            <person name="Lu Q."/>
            <person name="Zhao J."/>
            <person name="Cui S."/>
            <person name="Peng C."/>
            <person name="He B."/>
            <person name="Liu H."/>
        </authorList>
    </citation>
    <scope>NUCLEOTIDE SEQUENCE [LARGE SCALE GENOMIC DNA]</scope>
    <source>
        <strain evidence="2">Sdau11-99</strain>
    </source>
</reference>
<protein>
    <recommendedName>
        <fullName evidence="1">Nudix hydrolase domain-containing protein</fullName>
    </recommendedName>
</protein>
<dbReference type="Gene3D" id="3.90.79.10">
    <property type="entry name" value="Nucleoside Triphosphate Pyrophosphohydrolase"/>
    <property type="match status" value="1"/>
</dbReference>
<sequence length="346" mass="38336">MEKEAPPTAPLPDDEWPRPQAFGRTNLDLINDCDNFPHPDLDTDLYSETLAGLYTLHVADHHATLGFVRPHIAETLQGLPTWDVSPESRTLILLAGVTPPERTQIVAQTTSAMRATRHFEDLKFWRDELYPVYGKGGELLFRIERAACPLFGILVCSVSMTCYVRDGEGFRFWVSRRKRSRAAYSGMLDTTVAGSIGGEERPLDALTRMAEVEASLAAGVVKSEARPVGSVSFFQIRDERAGGEAGLLQPESQYVYELELDGERELAPRPDDAEMDDLALLSTAEVQAALARGEFKPSAALAMLDFFVRHGILTVENDADYTDLVSRLHRRLQFPGPRLSGSTKAE</sequence>
<dbReference type="PANTHER" id="PTHR13622:SF8">
    <property type="entry name" value="THIAMIN PYROPHOSPHOKINASE 1"/>
    <property type="match status" value="1"/>
</dbReference>
<dbReference type="PROSITE" id="PS51462">
    <property type="entry name" value="NUDIX"/>
    <property type="match status" value="1"/>
</dbReference>
<evidence type="ECO:0000313" key="2">
    <source>
        <dbReference type="EMBL" id="KAF4303082.1"/>
    </source>
</evidence>
<proteinExistence type="predicted"/>